<dbReference type="Proteomes" id="UP000192343">
    <property type="component" value="Unassembled WGS sequence"/>
</dbReference>
<organism evidence="2 3">
    <name type="scientific">Marispirochaeta aestuarii</name>
    <dbReference type="NCBI Taxonomy" id="1963862"/>
    <lineage>
        <taxon>Bacteria</taxon>
        <taxon>Pseudomonadati</taxon>
        <taxon>Spirochaetota</taxon>
        <taxon>Spirochaetia</taxon>
        <taxon>Spirochaetales</taxon>
        <taxon>Spirochaetaceae</taxon>
        <taxon>Marispirochaeta</taxon>
    </lineage>
</organism>
<dbReference type="STRING" id="1963862.B4O97_15845"/>
<dbReference type="AlphaFoldDB" id="A0A1Y1RUN6"/>
<sequence length="356" mass="39553">MSRKFVIMMLAMVSSILLYSDTYDTLVQDLCISGFQRTSTVAVAEMDTDGKPENGRFVADEITRAFIRAGIAVVERENIDRITEELEYQLSGAVDSETAVSIGNALGAEYLVFGSVRGFSRPGYTNRGMRILLQLVDVQQGNVIASASAEVEESDMTSPYQRREYSRRAEYPDFLEFKLGGSFQTVRYDDDFDHEDAEKTDGPGFLAGISYLEGGEGFFSGGWEFLYNLQSQTDDQIHLTVHTFSLGQRFLMRLPLWRYFEVLPQLSHAYLGLAGAGELSVTEGEGDCYTSFGLRASALGGYSMGLGDSLNLFLEYRYSPRIASFGIYGLGSDHMDYPGLIRTYGHQLMAGIQLIP</sequence>
<name>A0A1Y1RUN6_9SPIO</name>
<reference evidence="2 3" key="1">
    <citation type="submission" date="2017-03" db="EMBL/GenBank/DDBJ databases">
        <title>Draft Genome sequence of Marispirochaeta sp. strain JC444.</title>
        <authorList>
            <person name="Shivani Y."/>
            <person name="Subhash Y."/>
            <person name="Sasikala C."/>
            <person name="Ramana C."/>
        </authorList>
    </citation>
    <scope>NUCLEOTIDE SEQUENCE [LARGE SCALE GENOMIC DNA]</scope>
    <source>
        <strain evidence="2 3">JC444</strain>
    </source>
</reference>
<evidence type="ECO:0000256" key="1">
    <source>
        <dbReference type="SAM" id="SignalP"/>
    </source>
</evidence>
<accession>A0A1Y1RUN6</accession>
<dbReference type="EMBL" id="MWQY01000020">
    <property type="protein sequence ID" value="ORC32766.1"/>
    <property type="molecule type" value="Genomic_DNA"/>
</dbReference>
<dbReference type="InterPro" id="IPR014094">
    <property type="entry name" value="LpoB"/>
</dbReference>
<evidence type="ECO:0000313" key="3">
    <source>
        <dbReference type="Proteomes" id="UP000192343"/>
    </source>
</evidence>
<feature type="chain" id="PRO_5013186239" description="FlgO domain-containing protein" evidence="1">
    <location>
        <begin position="20"/>
        <end position="356"/>
    </location>
</feature>
<proteinExistence type="predicted"/>
<keyword evidence="3" id="KW-1185">Reference proteome</keyword>
<feature type="signal peptide" evidence="1">
    <location>
        <begin position="1"/>
        <end position="19"/>
    </location>
</feature>
<dbReference type="RefSeq" id="WP_083052326.1">
    <property type="nucleotide sequence ID" value="NZ_MWQY01000020.1"/>
</dbReference>
<dbReference type="OrthoDB" id="357088at2"/>
<gene>
    <name evidence="2" type="ORF">B4O97_15845</name>
</gene>
<dbReference type="Pfam" id="PF13036">
    <property type="entry name" value="LpoB"/>
    <property type="match status" value="1"/>
</dbReference>
<comment type="caution">
    <text evidence="2">The sequence shown here is derived from an EMBL/GenBank/DDBJ whole genome shotgun (WGS) entry which is preliminary data.</text>
</comment>
<dbReference type="Gene3D" id="3.40.50.10610">
    <property type="entry name" value="ABC-type transport auxiliary lipoprotein component"/>
    <property type="match status" value="1"/>
</dbReference>
<keyword evidence="1" id="KW-0732">Signal</keyword>
<protein>
    <recommendedName>
        <fullName evidence="4">FlgO domain-containing protein</fullName>
    </recommendedName>
</protein>
<evidence type="ECO:0000313" key="2">
    <source>
        <dbReference type="EMBL" id="ORC32766.1"/>
    </source>
</evidence>
<evidence type="ECO:0008006" key="4">
    <source>
        <dbReference type="Google" id="ProtNLM"/>
    </source>
</evidence>